<dbReference type="InterPro" id="IPR036188">
    <property type="entry name" value="FAD/NAD-bd_sf"/>
</dbReference>
<name>A0ABW8NQM4_9PSED</name>
<feature type="transmembrane region" description="Helical" evidence="2">
    <location>
        <begin position="6"/>
        <end position="25"/>
    </location>
</feature>
<dbReference type="EMBL" id="JAHWXS010000001">
    <property type="protein sequence ID" value="MFK5732254.1"/>
    <property type="molecule type" value="Genomic_DNA"/>
</dbReference>
<evidence type="ECO:0000313" key="4">
    <source>
        <dbReference type="EMBL" id="MFK5732254.1"/>
    </source>
</evidence>
<dbReference type="SUPFAM" id="SSF51905">
    <property type="entry name" value="FAD/NAD(P)-binding domain"/>
    <property type="match status" value="1"/>
</dbReference>
<evidence type="ECO:0000313" key="5">
    <source>
        <dbReference type="Proteomes" id="UP001621534"/>
    </source>
</evidence>
<keyword evidence="2" id="KW-0472">Membrane</keyword>
<evidence type="ECO:0000256" key="2">
    <source>
        <dbReference type="SAM" id="Phobius"/>
    </source>
</evidence>
<dbReference type="PANTHER" id="PTHR13847">
    <property type="entry name" value="SARCOSINE DEHYDROGENASE-RELATED"/>
    <property type="match status" value="1"/>
</dbReference>
<feature type="domain" description="FAD dependent oxidoreductase" evidence="3">
    <location>
        <begin position="8"/>
        <end position="43"/>
    </location>
</feature>
<dbReference type="Gene3D" id="3.50.50.60">
    <property type="entry name" value="FAD/NAD(P)-binding domain"/>
    <property type="match status" value="2"/>
</dbReference>
<dbReference type="Pfam" id="PF01266">
    <property type="entry name" value="DAO"/>
    <property type="match status" value="1"/>
</dbReference>
<accession>A0ABW8NQM4</accession>
<sequence length="262" mass="27631">MGKYVGLDVIIIGGGAVGVSSAYFLQQAGMRVTLIEQSRVGANAPRAPFVDCVGDELSTDLAKRGKELLFPLFEDLGYNMRLVSRFCFTSQSTITANSVRRGTRADELLMHDMLMDMKNIVNDRGGRIFEGLQVSELMVSGGKVVGVSTTGGQFLADETVIAAGVLSARFEGCLGLDLKLKEERVAAGDDMVNVPITPLGKPYVVRPAGKPGAIMAVGHDVNAICALAVGRQVAELVSCPVAGSGFEPGVKMPAQEIPWAGV</sequence>
<protein>
    <submittedName>
        <fullName evidence="4">FAD-binding oxidoreductase</fullName>
    </submittedName>
</protein>
<dbReference type="InterPro" id="IPR006076">
    <property type="entry name" value="FAD-dep_OxRdtase"/>
</dbReference>
<reference evidence="4 5" key="1">
    <citation type="journal article" date="2012" name="Plant Soil">
        <title>Screening of plant growth-promoting traits in arsenic-resistant bacteria isolated from the rhizosphere of soybean plants from Argentinean agricultural soil.</title>
        <authorList>
            <person name="Wevar Oller A.L."/>
            <person name="Talano M.A."/>
            <person name="Agostini E."/>
        </authorList>
    </citation>
    <scope>NUCLEOTIDE SEQUENCE [LARGE SCALE GENOMIC DNA]</scope>
    <source>
        <strain evidence="4 5">AW4</strain>
    </source>
</reference>
<gene>
    <name evidence="4" type="ORF">KW869_01875</name>
</gene>
<comment type="caution">
    <text evidence="4">The sequence shown here is derived from an EMBL/GenBank/DDBJ whole genome shotgun (WGS) entry which is preliminary data.</text>
</comment>
<keyword evidence="2" id="KW-1133">Transmembrane helix</keyword>
<organism evidence="4 5">
    <name type="scientific">Pseudomonas urmiensis</name>
    <dbReference type="NCBI Taxonomy" id="2745493"/>
    <lineage>
        <taxon>Bacteria</taxon>
        <taxon>Pseudomonadati</taxon>
        <taxon>Pseudomonadota</taxon>
        <taxon>Gammaproteobacteria</taxon>
        <taxon>Pseudomonadales</taxon>
        <taxon>Pseudomonadaceae</taxon>
        <taxon>Pseudomonas</taxon>
    </lineage>
</organism>
<dbReference type="Proteomes" id="UP001621534">
    <property type="component" value="Unassembled WGS sequence"/>
</dbReference>
<keyword evidence="1" id="KW-0560">Oxidoreductase</keyword>
<evidence type="ECO:0000256" key="1">
    <source>
        <dbReference type="ARBA" id="ARBA00023002"/>
    </source>
</evidence>
<keyword evidence="5" id="KW-1185">Reference proteome</keyword>
<keyword evidence="2" id="KW-0812">Transmembrane</keyword>
<evidence type="ECO:0000259" key="3">
    <source>
        <dbReference type="Pfam" id="PF01266"/>
    </source>
</evidence>
<proteinExistence type="predicted"/>